<evidence type="ECO:0000313" key="5">
    <source>
        <dbReference type="EMBL" id="OXR47381.1"/>
    </source>
</evidence>
<protein>
    <submittedName>
        <fullName evidence="5">Uncharacterized protein</fullName>
    </submittedName>
</protein>
<dbReference type="InterPro" id="IPR027788">
    <property type="entry name" value="Alpha/beta-hydrolase_N_dom"/>
</dbReference>
<dbReference type="GO" id="GO:0050482">
    <property type="term" value="P:arachidonate secretion"/>
    <property type="evidence" value="ECO:0007669"/>
    <property type="project" value="InterPro"/>
</dbReference>
<proteinExistence type="predicted"/>
<dbReference type="AlphaFoldDB" id="A0A231HEJ3"/>
<evidence type="ECO:0000259" key="3">
    <source>
        <dbReference type="Pfam" id="PF10081"/>
    </source>
</evidence>
<dbReference type="Pfam" id="PF10081">
    <property type="entry name" value="Abhydrolase_9"/>
    <property type="match status" value="2"/>
</dbReference>
<feature type="compositionally biased region" description="Polar residues" evidence="1">
    <location>
        <begin position="249"/>
        <end position="262"/>
    </location>
</feature>
<evidence type="ECO:0000256" key="2">
    <source>
        <dbReference type="SAM" id="Phobius"/>
    </source>
</evidence>
<feature type="domain" description="Alpha/beta-hydrolase catalytic" evidence="3">
    <location>
        <begin position="680"/>
        <end position="826"/>
    </location>
</feature>
<organism evidence="5 6">
    <name type="scientific">Nocardia cerradoensis</name>
    <dbReference type="NCBI Taxonomy" id="85688"/>
    <lineage>
        <taxon>Bacteria</taxon>
        <taxon>Bacillati</taxon>
        <taxon>Actinomycetota</taxon>
        <taxon>Actinomycetes</taxon>
        <taxon>Mycobacteriales</taxon>
        <taxon>Nocardiaceae</taxon>
        <taxon>Nocardia</taxon>
    </lineage>
</organism>
<dbReference type="GO" id="GO:0006644">
    <property type="term" value="P:phospholipid metabolic process"/>
    <property type="evidence" value="ECO:0007669"/>
    <property type="project" value="InterPro"/>
</dbReference>
<feature type="compositionally biased region" description="Basic and acidic residues" evidence="1">
    <location>
        <begin position="366"/>
        <end position="381"/>
    </location>
</feature>
<comment type="caution">
    <text evidence="5">The sequence shown here is derived from an EMBL/GenBank/DDBJ whole genome shotgun (WGS) entry which is preliminary data.</text>
</comment>
<dbReference type="Gene3D" id="1.20.90.10">
    <property type="entry name" value="Phospholipase A2 domain"/>
    <property type="match status" value="1"/>
</dbReference>
<feature type="transmembrane region" description="Helical" evidence="2">
    <location>
        <begin position="606"/>
        <end position="626"/>
    </location>
</feature>
<dbReference type="EMBL" id="NGAF01000001">
    <property type="protein sequence ID" value="OXR47381.1"/>
    <property type="molecule type" value="Genomic_DNA"/>
</dbReference>
<feature type="domain" description="Alpha/beta-hydrolase catalytic" evidence="3">
    <location>
        <begin position="834"/>
        <end position="898"/>
    </location>
</feature>
<feature type="transmembrane region" description="Helical" evidence="2">
    <location>
        <begin position="536"/>
        <end position="554"/>
    </location>
</feature>
<dbReference type="GO" id="GO:0004623">
    <property type="term" value="F:phospholipase A2 activity"/>
    <property type="evidence" value="ECO:0007669"/>
    <property type="project" value="InterPro"/>
</dbReference>
<dbReference type="SUPFAM" id="SSF48619">
    <property type="entry name" value="Phospholipase A2, PLA2"/>
    <property type="match status" value="1"/>
</dbReference>
<evidence type="ECO:0000259" key="4">
    <source>
        <dbReference type="Pfam" id="PF15420"/>
    </source>
</evidence>
<feature type="transmembrane region" description="Helical" evidence="2">
    <location>
        <begin position="574"/>
        <end position="594"/>
    </location>
</feature>
<feature type="transmembrane region" description="Helical" evidence="2">
    <location>
        <begin position="496"/>
        <end position="515"/>
    </location>
</feature>
<keyword evidence="2" id="KW-0812">Transmembrane</keyword>
<sequence length="906" mass="95480">MPSAAMPGRAGTYERFVRHWRRGYLPGIVGVAAVVAAVIAMLVALSPGAGAAEIGPASENTAARDAVRALTGDRPGLAVIPADFAATQGYRPVEMAGMPVDPSGECSSPVPLPAEFDTACKAHDLGYDLLRYAELRGHPLGAWARRAIDNALETRMFAACDTRDDLLARARCTTMASVATAAVDLNSRRQNYAAPMPEYLFGRQLSGTELGPQLAHILVRVGMVLLMVAALFAIVRRTVRPRREGQCTAPPSSSWLPGSDSNRGASAARRWRRRSGGSTGNHDRRVLPAAHIGAAASRTARGARKWLSRNAVQLRRVIARGFDGIGLWPGAPATAAAGGGAGGWAAERARPAVAALELSPLQRPGTRREISRTQPASDRRRTATQGTSAGTGRNGNHLSTPKHYHRPAGTTGAPGTSSSVGVPDATVRTCFAPPSPGEATATTPSSHSSERARHALGTAIRRLVTIGKPRTGTPMASAAGISASLAPGLLPRTSVAQALLTAVLVLIALSVAGLGRKVLGHWAIDTEARTMRFRSAIVIACCAVTAAALIHAWYWQNRLREAMNFPPVGVRYWLQWAFGVVAVVVPIVLVLRGLRWAAGYVGRLRAAALVTATVLACQFALLPAVVNWQRSAFASADAAMDPTLVRPVSYTRSGSPDSAVSWASLGAEGRKFVTERGRSVRVYIGLNSAPDLDSRVALAIREIERSGGFDRGHLVVMVPTGSGWLDAGAARGLDERFDGDATLVGMQYSQAPSWATFLFARAEAERSAQALFTGIERHLAGLAHPPKLYVYGQSLGATAGSAIFADDRDESARVCAALWAGPPASAVHRGGATVLANSSDPVVQWSPRLLWRAPDLTGTRHDAPHPMWLPGLSWVQTTADMLSALAPGPGHGHRYGADQGTALGSC</sequence>
<keyword evidence="2" id="KW-0472">Membrane</keyword>
<reference evidence="5 6" key="1">
    <citation type="submission" date="2017-07" db="EMBL/GenBank/DDBJ databases">
        <title>First draft Genome Sequence of Nocardia cerradoensis isolated from human infection.</title>
        <authorList>
            <person name="Carrasco G."/>
        </authorList>
    </citation>
    <scope>NUCLEOTIDE SEQUENCE [LARGE SCALE GENOMIC DNA]</scope>
    <source>
        <strain evidence="5 6">CNM20130759</strain>
    </source>
</reference>
<accession>A0A231HEJ3</accession>
<feature type="region of interest" description="Disordered" evidence="1">
    <location>
        <begin position="357"/>
        <end position="450"/>
    </location>
</feature>
<feature type="transmembrane region" description="Helical" evidence="2">
    <location>
        <begin position="24"/>
        <end position="45"/>
    </location>
</feature>
<name>A0A231HEJ3_9NOCA</name>
<gene>
    <name evidence="5" type="ORF">B7C42_00504</name>
</gene>
<feature type="transmembrane region" description="Helical" evidence="2">
    <location>
        <begin position="214"/>
        <end position="235"/>
    </location>
</feature>
<keyword evidence="2" id="KW-1133">Transmembrane helix</keyword>
<evidence type="ECO:0000256" key="1">
    <source>
        <dbReference type="SAM" id="MobiDB-lite"/>
    </source>
</evidence>
<keyword evidence="6" id="KW-1185">Reference proteome</keyword>
<dbReference type="InterPro" id="IPR027787">
    <property type="entry name" value="Alpha/beta-hydrolase_catalytic"/>
</dbReference>
<evidence type="ECO:0000313" key="6">
    <source>
        <dbReference type="Proteomes" id="UP000215506"/>
    </source>
</evidence>
<dbReference type="InterPro" id="IPR036444">
    <property type="entry name" value="PLipase_A2_dom_sf"/>
</dbReference>
<feature type="region of interest" description="Disordered" evidence="1">
    <location>
        <begin position="242"/>
        <end position="285"/>
    </location>
</feature>
<feature type="domain" description="Alpha/beta-hydrolase N-terminal" evidence="4">
    <location>
        <begin position="485"/>
        <end position="674"/>
    </location>
</feature>
<dbReference type="Proteomes" id="UP000215506">
    <property type="component" value="Unassembled WGS sequence"/>
</dbReference>
<feature type="compositionally biased region" description="Polar residues" evidence="1">
    <location>
        <begin position="383"/>
        <end position="399"/>
    </location>
</feature>
<dbReference type="Pfam" id="PF15420">
    <property type="entry name" value="Abhydrolase_9_N"/>
    <property type="match status" value="1"/>
</dbReference>